<protein>
    <submittedName>
        <fullName evidence="1">Uncharacterized protein</fullName>
    </submittedName>
</protein>
<dbReference type="AlphaFoldDB" id="A0A0F9AI72"/>
<gene>
    <name evidence="1" type="ORF">LCGC14_2845800</name>
</gene>
<organism evidence="1">
    <name type="scientific">marine sediment metagenome</name>
    <dbReference type="NCBI Taxonomy" id="412755"/>
    <lineage>
        <taxon>unclassified sequences</taxon>
        <taxon>metagenomes</taxon>
        <taxon>ecological metagenomes</taxon>
    </lineage>
</organism>
<proteinExistence type="predicted"/>
<dbReference type="EMBL" id="LAZR01054595">
    <property type="protein sequence ID" value="KKK78214.1"/>
    <property type="molecule type" value="Genomic_DNA"/>
</dbReference>
<evidence type="ECO:0000313" key="1">
    <source>
        <dbReference type="EMBL" id="KKK78214.1"/>
    </source>
</evidence>
<accession>A0A0F9AI72</accession>
<comment type="caution">
    <text evidence="1">The sequence shown here is derived from an EMBL/GenBank/DDBJ whole genome shotgun (WGS) entry which is preliminary data.</text>
</comment>
<reference evidence="1" key="1">
    <citation type="journal article" date="2015" name="Nature">
        <title>Complex archaea that bridge the gap between prokaryotes and eukaryotes.</title>
        <authorList>
            <person name="Spang A."/>
            <person name="Saw J.H."/>
            <person name="Jorgensen S.L."/>
            <person name="Zaremba-Niedzwiedzka K."/>
            <person name="Martijn J."/>
            <person name="Lind A.E."/>
            <person name="van Eijk R."/>
            <person name="Schleper C."/>
            <person name="Guy L."/>
            <person name="Ettema T.J."/>
        </authorList>
    </citation>
    <scope>NUCLEOTIDE SEQUENCE</scope>
</reference>
<name>A0A0F9AI72_9ZZZZ</name>
<sequence>MTLREFHNGLRILLNLDLDELATAGAMEHRDFDTYAEFRTDPFRWFIRASDQRAEAVWSLMQERREP</sequence>